<name>A0A517RCD5_9PLAN</name>
<dbReference type="RefSeq" id="WP_145213274.1">
    <property type="nucleotide sequence ID" value="NZ_CP036269.1"/>
</dbReference>
<dbReference type="OrthoDB" id="278798at2"/>
<sequence>MDTVLQSLLWKEWQERKRTFFVCLAWILCGLVYVVIYELASGYRTPVARFGSVCMVYGMFMTVFLAMRVCLSEVTQGTLTFTSSLPVSLSRVATMRMIGGIVCLAGPIFLGSILLAVLLALGILEQVPARRAGFPSGFSIREAFQSDAC</sequence>
<evidence type="ECO:0000313" key="2">
    <source>
        <dbReference type="EMBL" id="QDT41535.1"/>
    </source>
</evidence>
<accession>A0A517RCD5</accession>
<reference evidence="2 3" key="1">
    <citation type="submission" date="2019-02" db="EMBL/GenBank/DDBJ databases">
        <title>Deep-cultivation of Planctomycetes and their phenomic and genomic characterization uncovers novel biology.</title>
        <authorList>
            <person name="Wiegand S."/>
            <person name="Jogler M."/>
            <person name="Boedeker C."/>
            <person name="Pinto D."/>
            <person name="Vollmers J."/>
            <person name="Rivas-Marin E."/>
            <person name="Kohn T."/>
            <person name="Peeters S.H."/>
            <person name="Heuer A."/>
            <person name="Rast P."/>
            <person name="Oberbeckmann S."/>
            <person name="Bunk B."/>
            <person name="Jeske O."/>
            <person name="Meyerdierks A."/>
            <person name="Storesund J.E."/>
            <person name="Kallscheuer N."/>
            <person name="Luecker S."/>
            <person name="Lage O.M."/>
            <person name="Pohl T."/>
            <person name="Merkel B.J."/>
            <person name="Hornburger P."/>
            <person name="Mueller R.-W."/>
            <person name="Bruemmer F."/>
            <person name="Labrenz M."/>
            <person name="Spormann A.M."/>
            <person name="Op den Camp H."/>
            <person name="Overmann J."/>
            <person name="Amann R."/>
            <person name="Jetten M.S.M."/>
            <person name="Mascher T."/>
            <person name="Medema M.H."/>
            <person name="Devos D.P."/>
            <person name="Kaster A.-K."/>
            <person name="Ovreas L."/>
            <person name="Rohde M."/>
            <person name="Galperin M.Y."/>
            <person name="Jogler C."/>
        </authorList>
    </citation>
    <scope>NUCLEOTIDE SEQUENCE [LARGE SCALE GENOMIC DNA]</scope>
    <source>
        <strain evidence="2 3">Pan241w</strain>
    </source>
</reference>
<dbReference type="EMBL" id="CP036269">
    <property type="protein sequence ID" value="QDT41535.1"/>
    <property type="molecule type" value="Genomic_DNA"/>
</dbReference>
<proteinExistence type="predicted"/>
<protein>
    <recommendedName>
        <fullName evidence="4">ABC-2 family transporter protein</fullName>
    </recommendedName>
</protein>
<gene>
    <name evidence="2" type="ORF">Pan241w_15980</name>
</gene>
<evidence type="ECO:0000313" key="3">
    <source>
        <dbReference type="Proteomes" id="UP000317171"/>
    </source>
</evidence>
<organism evidence="2 3">
    <name type="scientific">Gimesia alba</name>
    <dbReference type="NCBI Taxonomy" id="2527973"/>
    <lineage>
        <taxon>Bacteria</taxon>
        <taxon>Pseudomonadati</taxon>
        <taxon>Planctomycetota</taxon>
        <taxon>Planctomycetia</taxon>
        <taxon>Planctomycetales</taxon>
        <taxon>Planctomycetaceae</taxon>
        <taxon>Gimesia</taxon>
    </lineage>
</organism>
<keyword evidence="1" id="KW-0472">Membrane</keyword>
<keyword evidence="3" id="KW-1185">Reference proteome</keyword>
<feature type="transmembrane region" description="Helical" evidence="1">
    <location>
        <begin position="47"/>
        <end position="67"/>
    </location>
</feature>
<dbReference type="AlphaFoldDB" id="A0A517RCD5"/>
<feature type="transmembrane region" description="Helical" evidence="1">
    <location>
        <begin position="19"/>
        <end position="40"/>
    </location>
</feature>
<keyword evidence="1" id="KW-0812">Transmembrane</keyword>
<dbReference type="KEGG" id="gaz:Pan241w_15980"/>
<evidence type="ECO:0000256" key="1">
    <source>
        <dbReference type="SAM" id="Phobius"/>
    </source>
</evidence>
<dbReference type="Proteomes" id="UP000317171">
    <property type="component" value="Chromosome"/>
</dbReference>
<keyword evidence="1" id="KW-1133">Transmembrane helix</keyword>
<feature type="transmembrane region" description="Helical" evidence="1">
    <location>
        <begin position="97"/>
        <end position="124"/>
    </location>
</feature>
<evidence type="ECO:0008006" key="4">
    <source>
        <dbReference type="Google" id="ProtNLM"/>
    </source>
</evidence>